<evidence type="ECO:0000259" key="6">
    <source>
        <dbReference type="Pfam" id="PF06441"/>
    </source>
</evidence>
<dbReference type="Proteomes" id="UP000443090">
    <property type="component" value="Unassembled WGS sequence"/>
</dbReference>
<evidence type="ECO:0000313" key="8">
    <source>
        <dbReference type="Proteomes" id="UP000443090"/>
    </source>
</evidence>
<dbReference type="OrthoDB" id="7130006at2759"/>
<evidence type="ECO:0000256" key="1">
    <source>
        <dbReference type="ARBA" id="ARBA00010088"/>
    </source>
</evidence>
<evidence type="ECO:0000256" key="2">
    <source>
        <dbReference type="ARBA" id="ARBA00022797"/>
    </source>
</evidence>
<dbReference type="PRINTS" id="PR00412">
    <property type="entry name" value="EPOXHYDRLASE"/>
</dbReference>
<feature type="chain" id="PRO_5034031407" evidence="5">
    <location>
        <begin position="17"/>
        <end position="424"/>
    </location>
</feature>
<dbReference type="PANTHER" id="PTHR21661:SF35">
    <property type="entry name" value="EPOXIDE HYDROLASE"/>
    <property type="match status" value="1"/>
</dbReference>
<dbReference type="InterPro" id="IPR010497">
    <property type="entry name" value="Epoxide_hydro_N"/>
</dbReference>
<keyword evidence="8" id="KW-1185">Reference proteome</keyword>
<name>A0A8H8S3K4_9HELO</name>
<proteinExistence type="inferred from homology"/>
<dbReference type="InterPro" id="IPR000639">
    <property type="entry name" value="Epox_hydrolase-like"/>
</dbReference>
<keyword evidence="2" id="KW-0058">Aromatic hydrocarbons catabolism</keyword>
<dbReference type="EMBL" id="QGMI01000174">
    <property type="protein sequence ID" value="TVY45922.1"/>
    <property type="molecule type" value="Genomic_DNA"/>
</dbReference>
<reference evidence="7 8" key="1">
    <citation type="submission" date="2018-05" db="EMBL/GenBank/DDBJ databases">
        <title>Genome sequencing and assembly of the regulated plant pathogen Lachnellula willkommii and related sister species for the development of diagnostic species identification markers.</title>
        <authorList>
            <person name="Giroux E."/>
            <person name="Bilodeau G."/>
        </authorList>
    </citation>
    <scope>NUCLEOTIDE SEQUENCE [LARGE SCALE GENOMIC DNA]</scope>
    <source>
        <strain evidence="7 8">CBS 160.35</strain>
    </source>
</reference>
<accession>A0A8H8S3K4</accession>
<gene>
    <name evidence="7" type="ORF">LOCC1_G002828</name>
</gene>
<comment type="similarity">
    <text evidence="1">Belongs to the peptidase S33 family.</text>
</comment>
<dbReference type="Pfam" id="PF06441">
    <property type="entry name" value="EHN"/>
    <property type="match status" value="1"/>
</dbReference>
<keyword evidence="3 7" id="KW-0378">Hydrolase</keyword>
<dbReference type="AlphaFoldDB" id="A0A8H8S3K4"/>
<dbReference type="PANTHER" id="PTHR21661">
    <property type="entry name" value="EPOXIDE HYDROLASE 1-RELATED"/>
    <property type="match status" value="1"/>
</dbReference>
<feature type="active site" description="Proton donor" evidence="4">
    <location>
        <position position="338"/>
    </location>
</feature>
<dbReference type="PIRSF" id="PIRSF001112">
    <property type="entry name" value="Epoxide_hydrolase"/>
    <property type="match status" value="1"/>
</dbReference>
<feature type="domain" description="Epoxide hydrolase N-terminal" evidence="6">
    <location>
        <begin position="30"/>
        <end position="146"/>
    </location>
</feature>
<dbReference type="Gene3D" id="3.40.50.1820">
    <property type="entry name" value="alpha/beta hydrolase"/>
    <property type="match status" value="1"/>
</dbReference>
<dbReference type="InterPro" id="IPR016292">
    <property type="entry name" value="Epoxide_hydrolase"/>
</dbReference>
<comment type="caution">
    <text evidence="7">The sequence shown here is derived from an EMBL/GenBank/DDBJ whole genome shotgun (WGS) entry which is preliminary data.</text>
</comment>
<dbReference type="InterPro" id="IPR029058">
    <property type="entry name" value="AB_hydrolase_fold"/>
</dbReference>
<evidence type="ECO:0000256" key="4">
    <source>
        <dbReference type="PIRSR" id="PIRSR001112-1"/>
    </source>
</evidence>
<protein>
    <submittedName>
        <fullName evidence="7">Putative epoxide hydrolase</fullName>
    </submittedName>
</protein>
<evidence type="ECO:0000313" key="7">
    <source>
        <dbReference type="EMBL" id="TVY45922.1"/>
    </source>
</evidence>
<evidence type="ECO:0000256" key="5">
    <source>
        <dbReference type="SAM" id="SignalP"/>
    </source>
</evidence>
<dbReference type="GO" id="GO:0097176">
    <property type="term" value="P:epoxide metabolic process"/>
    <property type="evidence" value="ECO:0007669"/>
    <property type="project" value="TreeGrafter"/>
</dbReference>
<sequence length="424" mass="47733">MMLFHLILLASPLVKGDLINFPPFSSQPVAFNISVEPTFINETKVKAGLYRPSIDLEDDSNKDWLEGPPQENMTALATYWKEHYDWFETEKDINADFSHYAITIPPPNGSEYQHEVPLHFVHERSDDDDAIPLLLLHGWPSSHLEWSKVIAPLLSPTDPTAQRFHVVAPDLPAFGFSPAPTYSGLGPRQMGLIFDALMHKLGYPKYGLASTDLGWWVGMWMADAVSSSLIGHFSDFYIAQPNATDLARQAQNQTTAEENAYISSVQAWFASHSAYDTIQTQNPLAIGQAMSDTPVGFAGWIWVLMYAVSDGYAYSFDEIITSTMMLWIQGTWGNLRTYREFMQTAGSNFPQTKVPTGVSQWAFAKGPFPILLNFNFAPREWIERLVNLVYLSKHDQGGHFPAVNQPELWVQDVQEFFGSLAVNR</sequence>
<keyword evidence="5" id="KW-0732">Signal</keyword>
<organism evidence="7 8">
    <name type="scientific">Lachnellula occidentalis</name>
    <dbReference type="NCBI Taxonomy" id="215460"/>
    <lineage>
        <taxon>Eukaryota</taxon>
        <taxon>Fungi</taxon>
        <taxon>Dikarya</taxon>
        <taxon>Ascomycota</taxon>
        <taxon>Pezizomycotina</taxon>
        <taxon>Leotiomycetes</taxon>
        <taxon>Helotiales</taxon>
        <taxon>Lachnaceae</taxon>
        <taxon>Lachnellula</taxon>
    </lineage>
</organism>
<dbReference type="SUPFAM" id="SSF53474">
    <property type="entry name" value="alpha/beta-Hydrolases"/>
    <property type="match status" value="1"/>
</dbReference>
<dbReference type="GO" id="GO:0004301">
    <property type="term" value="F:epoxide hydrolase activity"/>
    <property type="evidence" value="ECO:0007669"/>
    <property type="project" value="TreeGrafter"/>
</dbReference>
<evidence type="ECO:0000256" key="3">
    <source>
        <dbReference type="ARBA" id="ARBA00022801"/>
    </source>
</evidence>
<feature type="signal peptide" evidence="5">
    <location>
        <begin position="1"/>
        <end position="16"/>
    </location>
</feature>
<feature type="active site" description="Nucleophile" evidence="4">
    <location>
        <position position="212"/>
    </location>
</feature>
<feature type="active site" description="Proton acceptor" evidence="4">
    <location>
        <position position="399"/>
    </location>
</feature>